<gene>
    <name evidence="2" type="ORF">M0R45_018518</name>
</gene>
<feature type="region of interest" description="Disordered" evidence="1">
    <location>
        <begin position="1"/>
        <end position="27"/>
    </location>
</feature>
<evidence type="ECO:0000313" key="2">
    <source>
        <dbReference type="EMBL" id="KAK9931232.1"/>
    </source>
</evidence>
<evidence type="ECO:0000313" key="3">
    <source>
        <dbReference type="Proteomes" id="UP001457282"/>
    </source>
</evidence>
<name>A0AAW1X667_RUBAR</name>
<organism evidence="2 3">
    <name type="scientific">Rubus argutus</name>
    <name type="common">Southern blackberry</name>
    <dbReference type="NCBI Taxonomy" id="59490"/>
    <lineage>
        <taxon>Eukaryota</taxon>
        <taxon>Viridiplantae</taxon>
        <taxon>Streptophyta</taxon>
        <taxon>Embryophyta</taxon>
        <taxon>Tracheophyta</taxon>
        <taxon>Spermatophyta</taxon>
        <taxon>Magnoliopsida</taxon>
        <taxon>eudicotyledons</taxon>
        <taxon>Gunneridae</taxon>
        <taxon>Pentapetalae</taxon>
        <taxon>rosids</taxon>
        <taxon>fabids</taxon>
        <taxon>Rosales</taxon>
        <taxon>Rosaceae</taxon>
        <taxon>Rosoideae</taxon>
        <taxon>Rosoideae incertae sedis</taxon>
        <taxon>Rubus</taxon>
    </lineage>
</organism>
<comment type="caution">
    <text evidence="2">The sequence shown here is derived from an EMBL/GenBank/DDBJ whole genome shotgun (WGS) entry which is preliminary data.</text>
</comment>
<sequence length="85" mass="9080">MTTSSISLAKSQEHSTQLLWKPKSSNNSTIKAVATRGLQPSLNSIKPLLNHTKLTGASSTLPLCHLLPPPSRHRSTASPSPKVQS</sequence>
<dbReference type="AlphaFoldDB" id="A0AAW1X667"/>
<proteinExistence type="predicted"/>
<protein>
    <submittedName>
        <fullName evidence="2">Uncharacterized protein</fullName>
    </submittedName>
</protein>
<dbReference type="EMBL" id="JBEDUW010000004">
    <property type="protein sequence ID" value="KAK9931232.1"/>
    <property type="molecule type" value="Genomic_DNA"/>
</dbReference>
<accession>A0AAW1X667</accession>
<reference evidence="2 3" key="1">
    <citation type="journal article" date="2023" name="G3 (Bethesda)">
        <title>A chromosome-length genome assembly and annotation of blackberry (Rubus argutus, cv. 'Hillquist').</title>
        <authorList>
            <person name="Bruna T."/>
            <person name="Aryal R."/>
            <person name="Dudchenko O."/>
            <person name="Sargent D.J."/>
            <person name="Mead D."/>
            <person name="Buti M."/>
            <person name="Cavallini A."/>
            <person name="Hytonen T."/>
            <person name="Andres J."/>
            <person name="Pham M."/>
            <person name="Weisz D."/>
            <person name="Mascagni F."/>
            <person name="Usai G."/>
            <person name="Natali L."/>
            <person name="Bassil N."/>
            <person name="Fernandez G.E."/>
            <person name="Lomsadze A."/>
            <person name="Armour M."/>
            <person name="Olukolu B."/>
            <person name="Poorten T."/>
            <person name="Britton C."/>
            <person name="Davik J."/>
            <person name="Ashrafi H."/>
            <person name="Aiden E.L."/>
            <person name="Borodovsky M."/>
            <person name="Worthington M."/>
        </authorList>
    </citation>
    <scope>NUCLEOTIDE SEQUENCE [LARGE SCALE GENOMIC DNA]</scope>
    <source>
        <strain evidence="2">PI 553951</strain>
    </source>
</reference>
<feature type="compositionally biased region" description="Polar residues" evidence="1">
    <location>
        <begin position="76"/>
        <end position="85"/>
    </location>
</feature>
<feature type="region of interest" description="Disordered" evidence="1">
    <location>
        <begin position="66"/>
        <end position="85"/>
    </location>
</feature>
<dbReference type="Proteomes" id="UP001457282">
    <property type="component" value="Unassembled WGS sequence"/>
</dbReference>
<keyword evidence="3" id="KW-1185">Reference proteome</keyword>
<evidence type="ECO:0000256" key="1">
    <source>
        <dbReference type="SAM" id="MobiDB-lite"/>
    </source>
</evidence>